<dbReference type="EMBL" id="BARU01002325">
    <property type="protein sequence ID" value="GAH26792.1"/>
    <property type="molecule type" value="Genomic_DNA"/>
</dbReference>
<sequence>TYMKLEKKASLKAVLSILSFLIATRLIENSSKNKRLKSS</sequence>
<protein>
    <submittedName>
        <fullName evidence="1">Uncharacterized protein</fullName>
    </submittedName>
</protein>
<organism evidence="1">
    <name type="scientific">marine sediment metagenome</name>
    <dbReference type="NCBI Taxonomy" id="412755"/>
    <lineage>
        <taxon>unclassified sequences</taxon>
        <taxon>metagenomes</taxon>
        <taxon>ecological metagenomes</taxon>
    </lineage>
</organism>
<proteinExistence type="predicted"/>
<dbReference type="AlphaFoldDB" id="X1E2L6"/>
<comment type="caution">
    <text evidence="1">The sequence shown here is derived from an EMBL/GenBank/DDBJ whole genome shotgun (WGS) entry which is preliminary data.</text>
</comment>
<reference evidence="1" key="1">
    <citation type="journal article" date="2014" name="Front. Microbiol.">
        <title>High frequency of phylogenetically diverse reductive dehalogenase-homologous genes in deep subseafloor sedimentary metagenomes.</title>
        <authorList>
            <person name="Kawai M."/>
            <person name="Futagami T."/>
            <person name="Toyoda A."/>
            <person name="Takaki Y."/>
            <person name="Nishi S."/>
            <person name="Hori S."/>
            <person name="Arai W."/>
            <person name="Tsubouchi T."/>
            <person name="Morono Y."/>
            <person name="Uchiyama I."/>
            <person name="Ito T."/>
            <person name="Fujiyama A."/>
            <person name="Inagaki F."/>
            <person name="Takami H."/>
        </authorList>
    </citation>
    <scope>NUCLEOTIDE SEQUENCE</scope>
    <source>
        <strain evidence="1">Expedition CK06-06</strain>
    </source>
</reference>
<name>X1E2L6_9ZZZZ</name>
<gene>
    <name evidence="1" type="ORF">S03H2_05547</name>
</gene>
<feature type="non-terminal residue" evidence="1">
    <location>
        <position position="1"/>
    </location>
</feature>
<evidence type="ECO:0000313" key="1">
    <source>
        <dbReference type="EMBL" id="GAH26792.1"/>
    </source>
</evidence>
<accession>X1E2L6</accession>